<dbReference type="AlphaFoldDB" id="A0A7C4QMX4"/>
<dbReference type="SUPFAM" id="SSF48452">
    <property type="entry name" value="TPR-like"/>
    <property type="match status" value="1"/>
</dbReference>
<feature type="compositionally biased region" description="Low complexity" evidence="2">
    <location>
        <begin position="433"/>
        <end position="445"/>
    </location>
</feature>
<dbReference type="PANTHER" id="PTHR37423">
    <property type="entry name" value="SOLUBLE LYTIC MUREIN TRANSGLYCOSYLASE-RELATED"/>
    <property type="match status" value="1"/>
</dbReference>
<dbReference type="Pfam" id="PF13525">
    <property type="entry name" value="YfiO"/>
    <property type="match status" value="1"/>
</dbReference>
<proteinExistence type="predicted"/>
<evidence type="ECO:0000256" key="1">
    <source>
        <dbReference type="ARBA" id="ARBA00022729"/>
    </source>
</evidence>
<comment type="caution">
    <text evidence="4">The sequence shown here is derived from an EMBL/GenBank/DDBJ whole genome shotgun (WGS) entry which is preliminary data.</text>
</comment>
<evidence type="ECO:0000313" key="4">
    <source>
        <dbReference type="EMBL" id="HGT37925.1"/>
    </source>
</evidence>
<dbReference type="EMBL" id="DSVQ01000003">
    <property type="protein sequence ID" value="HGT37925.1"/>
    <property type="molecule type" value="Genomic_DNA"/>
</dbReference>
<name>A0A7C4QMX4_9PLAN</name>
<reference evidence="4" key="1">
    <citation type="journal article" date="2020" name="mSystems">
        <title>Genome- and Community-Level Interaction Insights into Carbon Utilization and Element Cycling Functions of Hydrothermarchaeota in Hydrothermal Sediment.</title>
        <authorList>
            <person name="Zhou Z."/>
            <person name="Liu Y."/>
            <person name="Xu W."/>
            <person name="Pan J."/>
            <person name="Luo Z.H."/>
            <person name="Li M."/>
        </authorList>
    </citation>
    <scope>NUCLEOTIDE SEQUENCE [LARGE SCALE GENOMIC DNA]</scope>
    <source>
        <strain evidence="4">SpSt-508</strain>
    </source>
</reference>
<dbReference type="InterPro" id="IPR019734">
    <property type="entry name" value="TPR_rpt"/>
</dbReference>
<feature type="domain" description="Outer membrane lipoprotein BamD-like" evidence="3">
    <location>
        <begin position="234"/>
        <end position="388"/>
    </location>
</feature>
<keyword evidence="1" id="KW-0732">Signal</keyword>
<organism evidence="4">
    <name type="scientific">Schlesneria paludicola</name>
    <dbReference type="NCBI Taxonomy" id="360056"/>
    <lineage>
        <taxon>Bacteria</taxon>
        <taxon>Pseudomonadati</taxon>
        <taxon>Planctomycetota</taxon>
        <taxon>Planctomycetia</taxon>
        <taxon>Planctomycetales</taxon>
        <taxon>Planctomycetaceae</taxon>
        <taxon>Schlesneria</taxon>
    </lineage>
</organism>
<evidence type="ECO:0000259" key="3">
    <source>
        <dbReference type="Pfam" id="PF13525"/>
    </source>
</evidence>
<protein>
    <submittedName>
        <fullName evidence="4">Outer membrane protein assembly factor BamD</fullName>
    </submittedName>
</protein>
<evidence type="ECO:0000256" key="2">
    <source>
        <dbReference type="SAM" id="MobiDB-lite"/>
    </source>
</evidence>
<feature type="region of interest" description="Disordered" evidence="2">
    <location>
        <begin position="403"/>
        <end position="581"/>
    </location>
</feature>
<dbReference type="Pfam" id="PF13174">
    <property type="entry name" value="TPR_6"/>
    <property type="match status" value="2"/>
</dbReference>
<dbReference type="Gene3D" id="1.25.40.10">
    <property type="entry name" value="Tetratricopeptide repeat domain"/>
    <property type="match status" value="2"/>
</dbReference>
<feature type="compositionally biased region" description="Pro residues" evidence="2">
    <location>
        <begin position="446"/>
        <end position="461"/>
    </location>
</feature>
<dbReference type="InterPro" id="IPR039565">
    <property type="entry name" value="BamD-like"/>
</dbReference>
<accession>A0A7C4QMX4</accession>
<dbReference type="InterPro" id="IPR011990">
    <property type="entry name" value="TPR-like_helical_dom_sf"/>
</dbReference>
<dbReference type="PANTHER" id="PTHR37423:SF2">
    <property type="entry name" value="MEMBRANE-BOUND LYTIC MUREIN TRANSGLYCOSYLASE C"/>
    <property type="match status" value="1"/>
</dbReference>
<gene>
    <name evidence="4" type="primary">bamD</name>
    <name evidence="4" type="ORF">ENS64_01450</name>
</gene>
<sequence>MTHRPSCPPIAAAIRPLSACLFPRAWLWLAACLPLCGCVLPWERRALLGRDDYGIGNVQGPTERRLRNLFAGRQTAEESPLDESGALKPIPGTDEYLVAEQLYEQGDYKAAEAAFKKVAKKFKKSDIREDALFMQAESAYQQKHYADANDLYAQLLKEYPSTRHLDDVTRRLFEVARLWLDFPQTAGLSDVQQVDYDELGRKLPAPNPPEKKRTPVFVPNFFDETRPTFDTEGNAISALRLIWLNDPTGPLADDALMMTASHYARRGNWIEADRHYTLLREEYPTSPHVQTAFIMGSHVKLMSYDGPAYDGKVLEDARHLKESTLRLYPASEDRARLERELEKIEEARAAREWQLVEFYDRKNNPRAQAVYCHIILDRFPNTSYAARAREHLEKLGPEYANGAKLLQPLPDPERKFWADPGSAFRRKAPSRPASPTAEVPATASPSPSPPAEEHAPPPNEPPAEAKPAPKLPRLSVPGRSSLPSPDDSGNPDAEDAEATPSRRWEPPQPKYDRPATPARTPSTPAPQPPRETADSEGEEEPPEGTGSRWSRLLRFTPPRRLRPDQEAQPAHVDPAESTSDP</sequence>
<feature type="compositionally biased region" description="Basic and acidic residues" evidence="2">
    <location>
        <begin position="500"/>
        <end position="513"/>
    </location>
</feature>